<reference evidence="2 3" key="1">
    <citation type="journal article" date="2019" name="Nat. Plants">
        <title>Genome sequencing of Musa balbisiana reveals subgenome evolution and function divergence in polyploid bananas.</title>
        <authorList>
            <person name="Yao X."/>
        </authorList>
    </citation>
    <scope>NUCLEOTIDE SEQUENCE [LARGE SCALE GENOMIC DNA]</scope>
    <source>
        <strain evidence="3">cv. DH-PKW</strain>
        <tissue evidence="2">Leaves</tissue>
    </source>
</reference>
<dbReference type="PANTHER" id="PTHR13384:SF19">
    <property type="entry name" value="G PATCH DOMAIN-CONTAINING PROTEIN 1"/>
    <property type="match status" value="1"/>
</dbReference>
<name>A0A4S8K122_MUSBA</name>
<protein>
    <recommendedName>
        <fullName evidence="1">G patch domain-containing protein</fullName>
    </recommendedName>
</protein>
<feature type="domain" description="G patch" evidence="1">
    <location>
        <begin position="40"/>
        <end position="108"/>
    </location>
</feature>
<gene>
    <name evidence="2" type="ORF">C4D60_Mb08t03220</name>
</gene>
<evidence type="ECO:0000259" key="1">
    <source>
        <dbReference type="Pfam" id="PF07713"/>
    </source>
</evidence>
<dbReference type="Proteomes" id="UP000317650">
    <property type="component" value="Chromosome 8"/>
</dbReference>
<dbReference type="EMBL" id="PYDT01000002">
    <property type="protein sequence ID" value="THU68372.1"/>
    <property type="molecule type" value="Genomic_DNA"/>
</dbReference>
<dbReference type="GO" id="GO:0006397">
    <property type="term" value="P:mRNA processing"/>
    <property type="evidence" value="ECO:0007669"/>
    <property type="project" value="InterPro"/>
</dbReference>
<dbReference type="InterPro" id="IPR011666">
    <property type="entry name" value="DUF1604"/>
</dbReference>
<evidence type="ECO:0000313" key="2">
    <source>
        <dbReference type="EMBL" id="THU68372.1"/>
    </source>
</evidence>
<comment type="caution">
    <text evidence="2">The sequence shown here is derived from an EMBL/GenBank/DDBJ whole genome shotgun (WGS) entry which is preliminary data.</text>
</comment>
<proteinExistence type="predicted"/>
<keyword evidence="3" id="KW-1185">Reference proteome</keyword>
<accession>A0A4S8K122</accession>
<dbReference type="GO" id="GO:0005634">
    <property type="term" value="C:nucleus"/>
    <property type="evidence" value="ECO:0007669"/>
    <property type="project" value="TreeGrafter"/>
</dbReference>
<organism evidence="2 3">
    <name type="scientific">Musa balbisiana</name>
    <name type="common">Banana</name>
    <dbReference type="NCBI Taxonomy" id="52838"/>
    <lineage>
        <taxon>Eukaryota</taxon>
        <taxon>Viridiplantae</taxon>
        <taxon>Streptophyta</taxon>
        <taxon>Embryophyta</taxon>
        <taxon>Tracheophyta</taxon>
        <taxon>Spermatophyta</taxon>
        <taxon>Magnoliopsida</taxon>
        <taxon>Liliopsida</taxon>
        <taxon>Zingiberales</taxon>
        <taxon>Musaceae</taxon>
        <taxon>Musa</taxon>
    </lineage>
</organism>
<evidence type="ECO:0000313" key="3">
    <source>
        <dbReference type="Proteomes" id="UP000317650"/>
    </source>
</evidence>
<dbReference type="STRING" id="52838.A0A4S8K122"/>
<dbReference type="AlphaFoldDB" id="A0A4S8K122"/>
<sequence>MAIDEDEEDYVFYGTPIEREEDTSARKRKAVADAGQLRSLPLWKQEVRDEEGRRRFHGAFTGGFSAGYYNTVGSKEGWTPQTFTSSRKNRAEVKQQSVYNFLDEDDLKIYPVIIAGMGGQALETSTQFDTFGFTAAEFARKEVEKDQLKRPSAIPGPVPDEIVIPASNSIEARREARKAFLAFSGNDGGAETAKEGSHVWDSEEYAERVNNGLYTSKSMPLP</sequence>
<dbReference type="PANTHER" id="PTHR13384">
    <property type="entry name" value="G PATCH DOMAIN-CONTAINING PROTEIN 1"/>
    <property type="match status" value="1"/>
</dbReference>
<dbReference type="GO" id="GO:0003723">
    <property type="term" value="F:RNA binding"/>
    <property type="evidence" value="ECO:0007669"/>
    <property type="project" value="TreeGrafter"/>
</dbReference>
<dbReference type="Pfam" id="PF07713">
    <property type="entry name" value="DUF1604"/>
    <property type="match status" value="1"/>
</dbReference>